<proteinExistence type="predicted"/>
<dbReference type="RefSeq" id="WP_010599537.1">
    <property type="nucleotide sequence ID" value="NZ_JAPJUH010000005.1"/>
</dbReference>
<dbReference type="EMBL" id="JAPJUH010000005">
    <property type="protein sequence ID" value="MCX3266528.1"/>
    <property type="molecule type" value="Genomic_DNA"/>
</dbReference>
<keyword evidence="2" id="KW-1185">Reference proteome</keyword>
<accession>A0A9X3DEY1</accession>
<name>A0A9X3DEY1_9SPHI</name>
<organism evidence="1 2">
    <name type="scientific">Pedobacter agri</name>
    <dbReference type="NCBI Taxonomy" id="454586"/>
    <lineage>
        <taxon>Bacteria</taxon>
        <taxon>Pseudomonadati</taxon>
        <taxon>Bacteroidota</taxon>
        <taxon>Sphingobacteriia</taxon>
        <taxon>Sphingobacteriales</taxon>
        <taxon>Sphingobacteriaceae</taxon>
        <taxon>Pedobacter</taxon>
    </lineage>
</organism>
<evidence type="ECO:0000313" key="2">
    <source>
        <dbReference type="Proteomes" id="UP001142592"/>
    </source>
</evidence>
<reference evidence="1" key="1">
    <citation type="submission" date="2022-11" db="EMBL/GenBank/DDBJ databases">
        <authorList>
            <person name="Graham C."/>
            <person name="Newman J.D."/>
        </authorList>
    </citation>
    <scope>NUCLEOTIDE SEQUENCE</scope>
    <source>
        <strain evidence="1">DSM 19486</strain>
    </source>
</reference>
<dbReference type="AlphaFoldDB" id="A0A9X3DEY1"/>
<gene>
    <name evidence="1" type="ORF">OQZ29_17350</name>
</gene>
<protein>
    <submittedName>
        <fullName evidence="1">Uncharacterized protein</fullName>
    </submittedName>
</protein>
<evidence type="ECO:0000313" key="1">
    <source>
        <dbReference type="EMBL" id="MCX3266528.1"/>
    </source>
</evidence>
<sequence length="119" mass="13696">MSEKEDVIDRKGAWIERMFDRLYLAIKENPLATLLVLSVGLNIMLINMNSDLQEARLSDEKSANKEMIEEVRRSVQRETTRQIAPIKAQQDSVIKNVDTSLININGTVESVKQYFNKKK</sequence>
<comment type="caution">
    <text evidence="1">The sequence shown here is derived from an EMBL/GenBank/DDBJ whole genome shotgun (WGS) entry which is preliminary data.</text>
</comment>
<dbReference type="Proteomes" id="UP001142592">
    <property type="component" value="Unassembled WGS sequence"/>
</dbReference>